<feature type="binding site" evidence="1">
    <location>
        <position position="180"/>
    </location>
    <ligand>
        <name>[4Fe-4S] cluster</name>
        <dbReference type="ChEBI" id="CHEBI:49883"/>
    </ligand>
</feature>
<evidence type="ECO:0000313" key="3">
    <source>
        <dbReference type="Proteomes" id="UP000027192"/>
    </source>
</evidence>
<dbReference type="EMBL" id="JMIB01000017">
    <property type="protein sequence ID" value="KDM91839.1"/>
    <property type="molecule type" value="Genomic_DNA"/>
</dbReference>
<keyword evidence="1" id="KW-0408">Iron</keyword>
<keyword evidence="3" id="KW-1185">Reference proteome</keyword>
<comment type="caution">
    <text evidence="2">The sequence shown here is derived from an EMBL/GenBank/DDBJ whole genome shotgun (WGS) entry which is preliminary data.</text>
</comment>
<dbReference type="OrthoDB" id="8523349at2"/>
<sequence length="293" mass="32821">MKYSLGPLLYFWPKTDVAQFYEAACRSEADTVYLGETVCAKRREMKVRDWLELAQMLAAAGKEVVLSTQALLEAPSEVNVLKKYIDNGEFSIEANDVSAIHLARQHKVPFVVGPAVNCYNAQTIALFLKQGMTRWCMPVELSREWLVHVLQDCDAQGIRDQFETEVFSYGYLPLAYSARCFTARAEGRGKDECETCCIHYPEGLAANSQEGQRLFTLNGIQTQSGYCYNLINDLPGMQGLVDVVRISPLGIDTLKTLAAFKTAELASERHPIADPIQCNGYWHRLSGLEMQTV</sequence>
<evidence type="ECO:0000256" key="1">
    <source>
        <dbReference type="HAMAP-Rule" id="MF_02233"/>
    </source>
</evidence>
<dbReference type="GO" id="GO:0008233">
    <property type="term" value="F:peptidase activity"/>
    <property type="evidence" value="ECO:0007669"/>
    <property type="project" value="UniProtKB-KW"/>
</dbReference>
<keyword evidence="2" id="KW-0378">Hydrolase</keyword>
<comment type="pathway">
    <text evidence="1">Cofactor biosynthesis; ubiquinone biosynthesis.</text>
</comment>
<keyword evidence="2" id="KW-0645">Protease</keyword>
<dbReference type="PANTHER" id="PTHR30217:SF11">
    <property type="entry name" value="UBIQUINONE BIOSYNTHESIS PROTEIN UBIV"/>
    <property type="match status" value="1"/>
</dbReference>
<dbReference type="InterPro" id="IPR001539">
    <property type="entry name" value="Peptidase_U32"/>
</dbReference>
<dbReference type="InterPro" id="IPR043693">
    <property type="entry name" value="UbiV"/>
</dbReference>
<keyword evidence="1" id="KW-0004">4Fe-4S</keyword>
<comment type="subunit">
    <text evidence="1">Forms a heterodimer with UbiU.</text>
</comment>
<accession>A0A066RNB0</accession>
<dbReference type="UniPathway" id="UPA00232"/>
<keyword evidence="1" id="KW-0411">Iron-sulfur</keyword>
<feature type="binding site" evidence="1">
    <location>
        <position position="193"/>
    </location>
    <ligand>
        <name>[4Fe-4S] cluster</name>
        <dbReference type="ChEBI" id="CHEBI:49883"/>
    </ligand>
</feature>
<dbReference type="Proteomes" id="UP000027192">
    <property type="component" value="Unassembled WGS sequence"/>
</dbReference>
<comment type="function">
    <text evidence="1">Required for O(2)-independent ubiquinone (coenzyme Q) biosynthesis. Together with UbiU, is essential for the C6-hydroxylation reaction in the oxygen-independent ubiquinone biosynthesis pathway.</text>
</comment>
<dbReference type="GO" id="GO:0006744">
    <property type="term" value="P:ubiquinone biosynthetic process"/>
    <property type="evidence" value="ECO:0007669"/>
    <property type="project" value="UniProtKB-UniRule"/>
</dbReference>
<dbReference type="Pfam" id="PF01136">
    <property type="entry name" value="Peptidase_U32"/>
    <property type="match status" value="1"/>
</dbReference>
<gene>
    <name evidence="1" type="primary">ubiV</name>
    <name evidence="2" type="ORF">EA58_08880</name>
</gene>
<organism evidence="2 3">
    <name type="scientific">Photobacterium galatheae</name>
    <dbReference type="NCBI Taxonomy" id="1654360"/>
    <lineage>
        <taxon>Bacteria</taxon>
        <taxon>Pseudomonadati</taxon>
        <taxon>Pseudomonadota</taxon>
        <taxon>Gammaproteobacteria</taxon>
        <taxon>Vibrionales</taxon>
        <taxon>Vibrionaceae</taxon>
        <taxon>Photobacterium</taxon>
    </lineage>
</organism>
<dbReference type="GO" id="GO:0046872">
    <property type="term" value="F:metal ion binding"/>
    <property type="evidence" value="ECO:0007669"/>
    <property type="project" value="UniProtKB-KW"/>
</dbReference>
<keyword evidence="1" id="KW-0831">Ubiquinone biosynthesis</keyword>
<feature type="binding site" evidence="1">
    <location>
        <position position="197"/>
    </location>
    <ligand>
        <name>[4Fe-4S] cluster</name>
        <dbReference type="ChEBI" id="CHEBI:49883"/>
    </ligand>
</feature>
<protein>
    <recommendedName>
        <fullName evidence="1">Ubiquinone biosynthesis protein UbiV</fullName>
    </recommendedName>
</protein>
<reference evidence="2 3" key="1">
    <citation type="submission" date="2014-04" db="EMBL/GenBank/DDBJ databases">
        <title>Draft genome sequence of Photobacterium halotolerans S2753: a solonamide, ngercheumicin and holomycin producer.</title>
        <authorList>
            <person name="Machado H.R."/>
            <person name="Gram L."/>
        </authorList>
    </citation>
    <scope>NUCLEOTIDE SEQUENCE [LARGE SCALE GENOMIC DNA]</scope>
    <source>
        <strain evidence="2 3">S2753</strain>
    </source>
</reference>
<proteinExistence type="inferred from homology"/>
<comment type="similarity">
    <text evidence="1">Belongs to the peptidase U32 family. UbiV subfamily.</text>
</comment>
<comment type="cofactor">
    <cofactor evidence="1">
        <name>[4Fe-4S] cluster</name>
        <dbReference type="ChEBI" id="CHEBI:49883"/>
    </cofactor>
</comment>
<name>A0A066RNB0_9GAMM</name>
<dbReference type="AlphaFoldDB" id="A0A066RNB0"/>
<dbReference type="HAMAP" id="MF_02233">
    <property type="entry name" value="UbiV"/>
    <property type="match status" value="1"/>
</dbReference>
<dbReference type="RefSeq" id="WP_036751394.1">
    <property type="nucleotide sequence ID" value="NZ_JAGSGC010000001.1"/>
</dbReference>
<dbReference type="GO" id="GO:0006508">
    <property type="term" value="P:proteolysis"/>
    <property type="evidence" value="ECO:0007669"/>
    <property type="project" value="UniProtKB-KW"/>
</dbReference>
<dbReference type="STRING" id="1654360.EA58_08880"/>
<dbReference type="InterPro" id="IPR051454">
    <property type="entry name" value="RNA/ubiquinone_mod_enzymes"/>
</dbReference>
<dbReference type="PANTHER" id="PTHR30217">
    <property type="entry name" value="PEPTIDASE U32 FAMILY"/>
    <property type="match status" value="1"/>
</dbReference>
<evidence type="ECO:0000313" key="2">
    <source>
        <dbReference type="EMBL" id="KDM91839.1"/>
    </source>
</evidence>
<feature type="binding site" evidence="1">
    <location>
        <position position="39"/>
    </location>
    <ligand>
        <name>[4Fe-4S] cluster</name>
        <dbReference type="ChEBI" id="CHEBI:49883"/>
    </ligand>
</feature>
<dbReference type="NCBIfam" id="NF011991">
    <property type="entry name" value="PRK15447.1"/>
    <property type="match status" value="1"/>
</dbReference>
<keyword evidence="1" id="KW-0479">Metal-binding</keyword>
<dbReference type="GO" id="GO:0051539">
    <property type="term" value="F:4 iron, 4 sulfur cluster binding"/>
    <property type="evidence" value="ECO:0007669"/>
    <property type="project" value="UniProtKB-UniRule"/>
</dbReference>